<dbReference type="InterPro" id="IPR016181">
    <property type="entry name" value="Acyl_CoA_acyltransferase"/>
</dbReference>
<name>A0A5B1BMT2_MYCSI</name>
<dbReference type="EMBL" id="VTZN01000178">
    <property type="protein sequence ID" value="KAA1248279.1"/>
    <property type="molecule type" value="Genomic_DNA"/>
</dbReference>
<feature type="domain" description="N-acetyltransferase" evidence="1">
    <location>
        <begin position="1"/>
        <end position="136"/>
    </location>
</feature>
<comment type="caution">
    <text evidence="2">The sequence shown here is derived from an EMBL/GenBank/DDBJ whole genome shotgun (WGS) entry which is preliminary data.</text>
</comment>
<dbReference type="Proteomes" id="UP000324701">
    <property type="component" value="Unassembled WGS sequence"/>
</dbReference>
<evidence type="ECO:0000313" key="2">
    <source>
        <dbReference type="EMBL" id="KAA1248279.1"/>
    </source>
</evidence>
<keyword evidence="3" id="KW-1185">Reference proteome</keyword>
<dbReference type="SUPFAM" id="SSF55729">
    <property type="entry name" value="Acyl-CoA N-acyltransferases (Nat)"/>
    <property type="match status" value="1"/>
</dbReference>
<dbReference type="AlphaFoldDB" id="A0A5B1BMT2"/>
<organism evidence="2 3">
    <name type="scientific">Mycobacterium simiae</name>
    <name type="common">Mycobacterium habana</name>
    <dbReference type="NCBI Taxonomy" id="1784"/>
    <lineage>
        <taxon>Bacteria</taxon>
        <taxon>Bacillati</taxon>
        <taxon>Actinomycetota</taxon>
        <taxon>Actinomycetes</taxon>
        <taxon>Mycobacteriales</taxon>
        <taxon>Mycobacteriaceae</taxon>
        <taxon>Mycobacterium</taxon>
        <taxon>Mycobacterium simiae complex</taxon>
    </lineage>
</organism>
<accession>A0A5B1BMT2</accession>
<reference evidence="2 3" key="1">
    <citation type="submission" date="2019-09" db="EMBL/GenBank/DDBJ databases">
        <title>Report of infection by Mycobacterium simiae a patient suffering from pulmonary tuberculosis.</title>
        <authorList>
            <person name="Mohanty P.S."/>
            <person name="Bansal A.K."/>
            <person name="Singh H."/>
            <person name="Sharma S."/>
            <person name="Patil S.A."/>
            <person name="Upadhaya P."/>
            <person name="Singh P.K."/>
            <person name="Kumar D."/>
            <person name="Kumar S."/>
            <person name="Singh R.K."/>
            <person name="Chaudhary B."/>
        </authorList>
    </citation>
    <scope>NUCLEOTIDE SEQUENCE [LARGE SCALE GENOMIC DNA]</scope>
    <source>
        <strain evidence="2 3">JAL-560-SIM</strain>
    </source>
</reference>
<dbReference type="OrthoDB" id="118633at2"/>
<evidence type="ECO:0000259" key="1">
    <source>
        <dbReference type="PROSITE" id="PS51186"/>
    </source>
</evidence>
<dbReference type="PROSITE" id="PS51186">
    <property type="entry name" value="GNAT"/>
    <property type="match status" value="1"/>
</dbReference>
<dbReference type="InterPro" id="IPR000182">
    <property type="entry name" value="GNAT_dom"/>
</dbReference>
<keyword evidence="2" id="KW-0808">Transferase</keyword>
<dbReference type="RefSeq" id="WP_149655852.1">
    <property type="nucleotide sequence ID" value="NZ_VTZN01000178.1"/>
</dbReference>
<dbReference type="GO" id="GO:0016747">
    <property type="term" value="F:acyltransferase activity, transferring groups other than amino-acyl groups"/>
    <property type="evidence" value="ECO:0007669"/>
    <property type="project" value="InterPro"/>
</dbReference>
<evidence type="ECO:0000313" key="3">
    <source>
        <dbReference type="Proteomes" id="UP000324701"/>
    </source>
</evidence>
<proteinExistence type="predicted"/>
<protein>
    <submittedName>
        <fullName evidence="2">GNAT family N-acetyltransferase</fullName>
    </submittedName>
</protein>
<gene>
    <name evidence="2" type="ORF">F0Q45_21470</name>
</gene>
<dbReference type="Gene3D" id="3.40.630.30">
    <property type="match status" value="1"/>
</dbReference>
<sequence>MAAAFYREEGFTTPPRELQHSLGELLDSADARVAVAEGRDSKIVGLAITTLSFGLEQGRIAELEDLFVRPAARHGGIGAALIDSINWARSRGCRALELVVAPTGGNVARLHRYYARHGVTDVGRRLLSSNLARQAE</sequence>
<dbReference type="CDD" id="cd04301">
    <property type="entry name" value="NAT_SF"/>
    <property type="match status" value="1"/>
</dbReference>
<dbReference type="Pfam" id="PF00583">
    <property type="entry name" value="Acetyltransf_1"/>
    <property type="match status" value="1"/>
</dbReference>